<dbReference type="AlphaFoldDB" id="A0A3Q0SE23"/>
<dbReference type="GO" id="GO:1904115">
    <property type="term" value="C:axon cytoplasm"/>
    <property type="evidence" value="ECO:0007669"/>
    <property type="project" value="GOC"/>
</dbReference>
<dbReference type="PANTHER" id="PTHR22910">
    <property type="entry name" value="PROTEIN MGARP"/>
    <property type="match status" value="1"/>
</dbReference>
<organism evidence="3 4">
    <name type="scientific">Amphilophus citrinellus</name>
    <name type="common">Midas cichlid</name>
    <name type="synonym">Cichlasoma citrinellum</name>
    <dbReference type="NCBI Taxonomy" id="61819"/>
    <lineage>
        <taxon>Eukaryota</taxon>
        <taxon>Metazoa</taxon>
        <taxon>Chordata</taxon>
        <taxon>Craniata</taxon>
        <taxon>Vertebrata</taxon>
        <taxon>Euteleostomi</taxon>
        <taxon>Actinopterygii</taxon>
        <taxon>Neopterygii</taxon>
        <taxon>Teleostei</taxon>
        <taxon>Neoteleostei</taxon>
        <taxon>Acanthomorphata</taxon>
        <taxon>Ovalentaria</taxon>
        <taxon>Cichlomorphae</taxon>
        <taxon>Cichliformes</taxon>
        <taxon>Cichlidae</taxon>
        <taxon>New World cichlids</taxon>
        <taxon>Cichlasomatinae</taxon>
        <taxon>Heroini</taxon>
        <taxon>Amphilophus</taxon>
    </lineage>
</organism>
<evidence type="ECO:0000256" key="2">
    <source>
        <dbReference type="SAM" id="Phobius"/>
    </source>
</evidence>
<reference evidence="3" key="2">
    <citation type="submission" date="2025-09" db="UniProtKB">
        <authorList>
            <consortium name="Ensembl"/>
        </authorList>
    </citation>
    <scope>IDENTIFICATION</scope>
</reference>
<accession>A0A3Q0SE23</accession>
<dbReference type="GO" id="GO:0005739">
    <property type="term" value="C:mitochondrion"/>
    <property type="evidence" value="ECO:0007669"/>
    <property type="project" value="InterPro"/>
</dbReference>
<dbReference type="OMA" id="HAPFRQM"/>
<proteinExistence type="predicted"/>
<feature type="transmembrane region" description="Helical" evidence="2">
    <location>
        <begin position="40"/>
        <end position="58"/>
    </location>
</feature>
<dbReference type="Proteomes" id="UP000261340">
    <property type="component" value="Unplaced"/>
</dbReference>
<evidence type="ECO:0000313" key="3">
    <source>
        <dbReference type="Ensembl" id="ENSACIP00000019933.1"/>
    </source>
</evidence>
<dbReference type="GeneTree" id="ENSGT00440000037338"/>
<dbReference type="InterPro" id="IPR026093">
    <property type="entry name" value="MGARP"/>
</dbReference>
<feature type="compositionally biased region" description="Low complexity" evidence="1">
    <location>
        <begin position="162"/>
        <end position="173"/>
    </location>
</feature>
<dbReference type="GO" id="GO:0008089">
    <property type="term" value="P:anterograde axonal transport"/>
    <property type="evidence" value="ECO:0007669"/>
    <property type="project" value="InterPro"/>
</dbReference>
<keyword evidence="2" id="KW-0472">Membrane</keyword>
<feature type="compositionally biased region" description="Basic and acidic residues" evidence="1">
    <location>
        <begin position="81"/>
        <end position="94"/>
    </location>
</feature>
<evidence type="ECO:0000313" key="4">
    <source>
        <dbReference type="Proteomes" id="UP000261340"/>
    </source>
</evidence>
<keyword evidence="2" id="KW-1133">Transmembrane helix</keyword>
<dbReference type="Ensembl" id="ENSACIT00000020463.1">
    <property type="protein sequence ID" value="ENSACIP00000019933.1"/>
    <property type="gene ID" value="ENSACIG00000015492.1"/>
</dbReference>
<protein>
    <submittedName>
        <fullName evidence="3">Mitochondria localized glutamic acid rich protein a</fullName>
    </submittedName>
</protein>
<feature type="region of interest" description="Disordered" evidence="1">
    <location>
        <begin position="143"/>
        <end position="173"/>
    </location>
</feature>
<reference evidence="3" key="1">
    <citation type="submission" date="2025-08" db="UniProtKB">
        <authorList>
            <consortium name="Ensembl"/>
        </authorList>
    </citation>
    <scope>IDENTIFICATION</scope>
</reference>
<dbReference type="PANTHER" id="PTHR22910:SF6">
    <property type="entry name" value="PROTEIN MGARP"/>
    <property type="match status" value="1"/>
</dbReference>
<keyword evidence="2" id="KW-0812">Transmembrane</keyword>
<evidence type="ECO:0000256" key="1">
    <source>
        <dbReference type="SAM" id="MobiDB-lite"/>
    </source>
</evidence>
<feature type="compositionally biased region" description="Acidic residues" evidence="1">
    <location>
        <begin position="103"/>
        <end position="112"/>
    </location>
</feature>
<sequence>MFSCRVAWQRCRLLARKTAYGVPRDRQPMSTVPGGSGENILYAVLCGGALVGAMSYAYSTLSTDQIRFDERMVEINSRPKMEWVPKPWPPKEEEAAAQATSGEGEDGEEEAAAETVVEAGSDVVAEAAQEVELIGEEAVEAVEDTAQSVAEPAAEPESNGMASSEEAAVASEA</sequence>
<name>A0A3Q0SE23_AMPCI</name>
<dbReference type="STRING" id="61819.ENSACIP00000019933"/>
<feature type="region of interest" description="Disordered" evidence="1">
    <location>
        <begin position="81"/>
        <end position="116"/>
    </location>
</feature>
<keyword evidence="4" id="KW-1185">Reference proteome</keyword>